<dbReference type="SMART" id="SM00271">
    <property type="entry name" value="DnaJ"/>
    <property type="match status" value="1"/>
</dbReference>
<evidence type="ECO:0000313" key="3">
    <source>
        <dbReference type="Proteomes" id="UP000029981"/>
    </source>
</evidence>
<dbReference type="eggNOG" id="KOG0714">
    <property type="taxonomic scope" value="Eukaryota"/>
</dbReference>
<sequence>MGPHSDFKSHLASEISSFSSLTVSCPHRLFSPPFIDWYRLFGVQQDAPIDFIRSRYLKLALQLHPDKNSHPKAEIAFKLVSEGYGCLSDNVKRRAFDLDRKDKFCADCNTIPYRNYTSATNLNALNVLGSFHNNIHGRGLRDVKERLREEANVIEYCLRANNSSTTTETSLFNPPGCSMFHHRNYKETPIFNPSDYVCQGYPHFRTRIHPKPQSFRCFRSGNALKYEQGRGKCEYPVFEISSNRSESFLLQKQSAFVYSNVNKSSHW</sequence>
<evidence type="ECO:0000259" key="1">
    <source>
        <dbReference type="PROSITE" id="PS50076"/>
    </source>
</evidence>
<reference evidence="2 3" key="4">
    <citation type="journal article" date="2011" name="BMC Genomics">
        <title>RNA-Seq improves annotation of protein-coding genes in the cucumber genome.</title>
        <authorList>
            <person name="Li Z."/>
            <person name="Zhang Z."/>
            <person name="Yan P."/>
            <person name="Huang S."/>
            <person name="Fei Z."/>
            <person name="Lin K."/>
        </authorList>
    </citation>
    <scope>NUCLEOTIDE SEQUENCE [LARGE SCALE GENOMIC DNA]</scope>
    <source>
        <strain evidence="3">cv. 9930</strain>
    </source>
</reference>
<dbReference type="SUPFAM" id="SSF46565">
    <property type="entry name" value="Chaperone J-domain"/>
    <property type="match status" value="1"/>
</dbReference>
<name>A0A0A0L5B2_CUCSA</name>
<dbReference type="InterPro" id="IPR001623">
    <property type="entry name" value="DnaJ_domain"/>
</dbReference>
<reference evidence="2 3" key="2">
    <citation type="journal article" date="2009" name="PLoS ONE">
        <title>An integrated genetic and cytogenetic map of the cucumber genome.</title>
        <authorList>
            <person name="Ren Y."/>
            <person name="Zhang Z."/>
            <person name="Liu J."/>
            <person name="Staub J.E."/>
            <person name="Han Y."/>
            <person name="Cheng Z."/>
            <person name="Li X."/>
            <person name="Lu J."/>
            <person name="Miao H."/>
            <person name="Kang H."/>
            <person name="Xie B."/>
            <person name="Gu X."/>
            <person name="Wang X."/>
            <person name="Du Y."/>
            <person name="Jin W."/>
            <person name="Huang S."/>
        </authorList>
    </citation>
    <scope>NUCLEOTIDE SEQUENCE [LARGE SCALE GENOMIC DNA]</scope>
    <source>
        <strain evidence="3">cv. 9930</strain>
    </source>
</reference>
<dbReference type="PANTHER" id="PTHR44137:SF13">
    <property type="entry name" value="CHAPERONE DNAJ-DOMAIN SUPERFAMILY PROTEIN"/>
    <property type="match status" value="1"/>
</dbReference>
<dbReference type="PANTHER" id="PTHR44137">
    <property type="entry name" value="BNAC03G44070D PROTEIN"/>
    <property type="match status" value="1"/>
</dbReference>
<dbReference type="OrthoDB" id="10250354at2759"/>
<protein>
    <recommendedName>
        <fullName evidence="1">J domain-containing protein</fullName>
    </recommendedName>
</protein>
<dbReference type="PRINTS" id="PR00625">
    <property type="entry name" value="JDOMAIN"/>
</dbReference>
<dbReference type="Pfam" id="PF00226">
    <property type="entry name" value="DnaJ"/>
    <property type="match status" value="1"/>
</dbReference>
<dbReference type="EMBL" id="CM002924">
    <property type="protein sequence ID" value="KGN57140.1"/>
    <property type="molecule type" value="Genomic_DNA"/>
</dbReference>
<keyword evidence="3" id="KW-1185">Reference proteome</keyword>
<dbReference type="AlphaFoldDB" id="A0A0A0L5B2"/>
<reference evidence="2 3" key="3">
    <citation type="journal article" date="2010" name="BMC Genomics">
        <title>Transcriptome sequencing and comparative analysis of cucumber flowers with different sex types.</title>
        <authorList>
            <person name="Guo S."/>
            <person name="Zheng Y."/>
            <person name="Joung J.G."/>
            <person name="Liu S."/>
            <person name="Zhang Z."/>
            <person name="Crasta O.R."/>
            <person name="Sobral B.W."/>
            <person name="Xu Y."/>
            <person name="Huang S."/>
            <person name="Fei Z."/>
        </authorList>
    </citation>
    <scope>NUCLEOTIDE SEQUENCE [LARGE SCALE GENOMIC DNA]</scope>
    <source>
        <strain evidence="3">cv. 9930</strain>
    </source>
</reference>
<dbReference type="KEGG" id="csv:101213407"/>
<accession>A0A0A0L5B2</accession>
<proteinExistence type="predicted"/>
<evidence type="ECO:0000313" key="2">
    <source>
        <dbReference type="EMBL" id="KGN57140.1"/>
    </source>
</evidence>
<dbReference type="CDD" id="cd06257">
    <property type="entry name" value="DnaJ"/>
    <property type="match status" value="1"/>
</dbReference>
<reference evidence="2 3" key="1">
    <citation type="journal article" date="2009" name="Nat. Genet.">
        <title>The genome of the cucumber, Cucumis sativus L.</title>
        <authorList>
            <person name="Huang S."/>
            <person name="Li R."/>
            <person name="Zhang Z."/>
            <person name="Li L."/>
            <person name="Gu X."/>
            <person name="Fan W."/>
            <person name="Lucas W.J."/>
            <person name="Wang X."/>
            <person name="Xie B."/>
            <person name="Ni P."/>
            <person name="Ren Y."/>
            <person name="Zhu H."/>
            <person name="Li J."/>
            <person name="Lin K."/>
            <person name="Jin W."/>
            <person name="Fei Z."/>
            <person name="Li G."/>
            <person name="Staub J."/>
            <person name="Kilian A."/>
            <person name="van der Vossen E.A."/>
            <person name="Wu Y."/>
            <person name="Guo J."/>
            <person name="He J."/>
            <person name="Jia Z."/>
            <person name="Ren Y."/>
            <person name="Tian G."/>
            <person name="Lu Y."/>
            <person name="Ruan J."/>
            <person name="Qian W."/>
            <person name="Wang M."/>
            <person name="Huang Q."/>
            <person name="Li B."/>
            <person name="Xuan Z."/>
            <person name="Cao J."/>
            <person name="Asan"/>
            <person name="Wu Z."/>
            <person name="Zhang J."/>
            <person name="Cai Q."/>
            <person name="Bai Y."/>
            <person name="Zhao B."/>
            <person name="Han Y."/>
            <person name="Li Y."/>
            <person name="Li X."/>
            <person name="Wang S."/>
            <person name="Shi Q."/>
            <person name="Liu S."/>
            <person name="Cho W.K."/>
            <person name="Kim J.Y."/>
            <person name="Xu Y."/>
            <person name="Heller-Uszynska K."/>
            <person name="Miao H."/>
            <person name="Cheng Z."/>
            <person name="Zhang S."/>
            <person name="Wu J."/>
            <person name="Yang Y."/>
            <person name="Kang H."/>
            <person name="Li M."/>
            <person name="Liang H."/>
            <person name="Ren X."/>
            <person name="Shi Z."/>
            <person name="Wen M."/>
            <person name="Jian M."/>
            <person name="Yang H."/>
            <person name="Zhang G."/>
            <person name="Yang Z."/>
            <person name="Chen R."/>
            <person name="Liu S."/>
            <person name="Li J."/>
            <person name="Ma L."/>
            <person name="Liu H."/>
            <person name="Zhou Y."/>
            <person name="Zhao J."/>
            <person name="Fang X."/>
            <person name="Li G."/>
            <person name="Fang L."/>
            <person name="Li Y."/>
            <person name="Liu D."/>
            <person name="Zheng H."/>
            <person name="Zhang Y."/>
            <person name="Qin N."/>
            <person name="Li Z."/>
            <person name="Yang G."/>
            <person name="Yang S."/>
            <person name="Bolund L."/>
            <person name="Kristiansen K."/>
            <person name="Zheng H."/>
            <person name="Li S."/>
            <person name="Zhang X."/>
            <person name="Yang H."/>
            <person name="Wang J."/>
            <person name="Sun R."/>
            <person name="Zhang B."/>
            <person name="Jiang S."/>
            <person name="Wang J."/>
            <person name="Du Y."/>
            <person name="Li S."/>
        </authorList>
    </citation>
    <scope>NUCLEOTIDE SEQUENCE [LARGE SCALE GENOMIC DNA]</scope>
    <source>
        <strain evidence="3">cv. 9930</strain>
    </source>
</reference>
<dbReference type="PROSITE" id="PS50076">
    <property type="entry name" value="DNAJ_2"/>
    <property type="match status" value="1"/>
</dbReference>
<organism evidence="2 3">
    <name type="scientific">Cucumis sativus</name>
    <name type="common">Cucumber</name>
    <dbReference type="NCBI Taxonomy" id="3659"/>
    <lineage>
        <taxon>Eukaryota</taxon>
        <taxon>Viridiplantae</taxon>
        <taxon>Streptophyta</taxon>
        <taxon>Embryophyta</taxon>
        <taxon>Tracheophyta</taxon>
        <taxon>Spermatophyta</taxon>
        <taxon>Magnoliopsida</taxon>
        <taxon>eudicotyledons</taxon>
        <taxon>Gunneridae</taxon>
        <taxon>Pentapetalae</taxon>
        <taxon>rosids</taxon>
        <taxon>fabids</taxon>
        <taxon>Cucurbitales</taxon>
        <taxon>Cucurbitaceae</taxon>
        <taxon>Benincaseae</taxon>
        <taxon>Cucumis</taxon>
    </lineage>
</organism>
<dbReference type="STRING" id="3659.A0A0A0L5B2"/>
<dbReference type="Gene3D" id="1.10.287.110">
    <property type="entry name" value="DnaJ domain"/>
    <property type="match status" value="1"/>
</dbReference>
<dbReference type="OMA" id="SCIHINR"/>
<dbReference type="InterPro" id="IPR036869">
    <property type="entry name" value="J_dom_sf"/>
</dbReference>
<dbReference type="Proteomes" id="UP000029981">
    <property type="component" value="Chromosome 3"/>
</dbReference>
<gene>
    <name evidence="2" type="ORF">Csa_3G165080</name>
</gene>
<dbReference type="Gramene" id="KGN57140">
    <property type="protein sequence ID" value="KGN57140"/>
    <property type="gene ID" value="Csa_3G165080"/>
</dbReference>
<feature type="domain" description="J" evidence="1">
    <location>
        <begin position="36"/>
        <end position="100"/>
    </location>
</feature>